<protein>
    <submittedName>
        <fullName evidence="3">AsmA family protein</fullName>
    </submittedName>
</protein>
<evidence type="ECO:0000313" key="4">
    <source>
        <dbReference type="Proteomes" id="UP001320272"/>
    </source>
</evidence>
<dbReference type="InterPro" id="IPR008023">
    <property type="entry name" value="DUF748"/>
</dbReference>
<dbReference type="RefSeq" id="WP_234252528.1">
    <property type="nucleotide sequence ID" value="NZ_JABFTV010000001.1"/>
</dbReference>
<feature type="domain" description="AsmA" evidence="2">
    <location>
        <begin position="735"/>
        <end position="991"/>
    </location>
</feature>
<dbReference type="InterPro" id="IPR052894">
    <property type="entry name" value="AsmA-related"/>
</dbReference>
<feature type="compositionally biased region" description="Low complexity" evidence="1">
    <location>
        <begin position="468"/>
        <end position="477"/>
    </location>
</feature>
<gene>
    <name evidence="3" type="ORF">HOP59_01460</name>
</gene>
<proteinExistence type="predicted"/>
<dbReference type="Pfam" id="PF05359">
    <property type="entry name" value="DUF748"/>
    <property type="match status" value="1"/>
</dbReference>
<comment type="caution">
    <text evidence="3">The sequence shown here is derived from an EMBL/GenBank/DDBJ whole genome shotgun (WGS) entry which is preliminary data.</text>
</comment>
<dbReference type="Proteomes" id="UP001320272">
    <property type="component" value="Unassembled WGS sequence"/>
</dbReference>
<evidence type="ECO:0000259" key="2">
    <source>
        <dbReference type="Pfam" id="PF05170"/>
    </source>
</evidence>
<dbReference type="PANTHER" id="PTHR30441">
    <property type="entry name" value="DUF748 DOMAIN-CONTAINING PROTEIN"/>
    <property type="match status" value="1"/>
</dbReference>
<dbReference type="PANTHER" id="PTHR30441:SF4">
    <property type="entry name" value="PROTEIN ASMA"/>
    <property type="match status" value="1"/>
</dbReference>
<organism evidence="3 4">
    <name type="scientific">Billgrantia aerodenitrificans</name>
    <dbReference type="NCBI Taxonomy" id="2733483"/>
    <lineage>
        <taxon>Bacteria</taxon>
        <taxon>Pseudomonadati</taxon>
        <taxon>Pseudomonadota</taxon>
        <taxon>Gammaproteobacteria</taxon>
        <taxon>Oceanospirillales</taxon>
        <taxon>Halomonadaceae</taxon>
        <taxon>Billgrantia</taxon>
    </lineage>
</organism>
<sequence length="1099" mass="120132">MNKLARRVVITTGAVLLVLVGAVLYLESAWFRGWLESQASEQLGRDVEIGGHGIDWGLPLTLRLDDVRVANAPWAEGPMASLDELSVTLDVGALLGGEIVLERVAVVRPEVRLLRREDGTTNIDDLMEEEPTEEQEIALWPEAFSIDQGRLVYRDQGQRIALDVAFDTPGESFKELSVDVRGEGHVQGEVAIFQGLLHLELEERRGSLEAFQGRLGDSRLRGALALDLGRDVPRLLADLEADKLDLNRWTEALTDGAAPLERETAEQGRPLAQRLEILHTFEAEADLTIGRLQIGERAFHDVALEAALRDGRLAIERLQAREPLDDGNERRLALQGRVQAQDDAEAALIERARLYYRDTAQQIDLEAIFEAPDEPGEGQRLRMRGEGRLQEDPLDFEGLLYLDVEALRGGVEGLEANIAESRLVGSLAFDLGRETPWLMVELEGDALDLDRWGLFDQRPPEEVPRETAPPAEGPPAEGEWDQGLARALARLDEFDAELDLALGQLHYAGQTLHDLAAEAALEDGRLTITRLQALQQLGDEQPRSLNVQGWLEVEEQRLVADLKAQLEQIDLTAALAPFGIGEVGMLEGDLNTRIVDGGLLLENTALDYHAPHWGLVLSFRADTRTEGGEGHRVHLVGEGSYEEEPFAFDLLIGPLLDLTDPGTPYPVSGELASGDTRLWIDGSAVQPFALESVEGSARLEGPTPAELTDLTGINLPELPPYRVSGYVRYQDDLLNIDGLEGGFGNSDVSGDVRLRFGERPQLWASLVSQRLEADDLLPMLGISPETGPGETASPEQEQWAAQEERAEMVFPDREWDLEALRNTDIVLAYEAVDVQAEHIPFEQLALSLELEQGVMTVEPLQVGLGGGQVRASWVMDARQAAIEGNLQLAMDGVNLSVLLDEAGLPEVARDTLGVIGGRGDFRYRGRSMHEAMAGLDGELELAMAQGWLDIIAAELLPLNVANALVAALTGEGQVQLECTYVRFVAEHGLADLDEFFMATEIAHFEGAGAINLETERMDLAFQGHNIDPTLFTGNSPVELQGSLRDPEVNVITQELIARGALSLLGAIVAPPLAILPWVDLGGGEQVGMGCERALAEFQE</sequence>
<dbReference type="InterPro" id="IPR007844">
    <property type="entry name" value="AsmA"/>
</dbReference>
<evidence type="ECO:0000313" key="3">
    <source>
        <dbReference type="EMBL" id="MCE8022804.1"/>
    </source>
</evidence>
<dbReference type="Pfam" id="PF05170">
    <property type="entry name" value="AsmA"/>
    <property type="match status" value="1"/>
</dbReference>
<keyword evidence="4" id="KW-1185">Reference proteome</keyword>
<feature type="region of interest" description="Disordered" evidence="1">
    <location>
        <begin position="457"/>
        <end position="479"/>
    </location>
</feature>
<reference evidence="3 4" key="1">
    <citation type="journal article" date="2021" name="Front. Microbiol.">
        <title>Aerobic Denitrification and Heterotrophic Sulfur Oxidation in the Genus Halomonas Revealed by Six Novel Species Characterizations and Genome-Based Analysis.</title>
        <authorList>
            <person name="Wang L."/>
            <person name="Shao Z."/>
        </authorList>
    </citation>
    <scope>NUCLEOTIDE SEQUENCE [LARGE SCALE GENOMIC DNA]</scope>
    <source>
        <strain evidence="3 4">MCCC 1A11058</strain>
    </source>
</reference>
<dbReference type="EMBL" id="JABFTV010000001">
    <property type="protein sequence ID" value="MCE8022804.1"/>
    <property type="molecule type" value="Genomic_DNA"/>
</dbReference>
<evidence type="ECO:0000256" key="1">
    <source>
        <dbReference type="SAM" id="MobiDB-lite"/>
    </source>
</evidence>
<name>A0ABS9AM36_9GAMM</name>
<accession>A0ABS9AM36</accession>